<dbReference type="Proteomes" id="UP000027222">
    <property type="component" value="Unassembled WGS sequence"/>
</dbReference>
<name>A0A067T408_GALM3</name>
<accession>A0A067T408</accession>
<keyword evidence="1" id="KW-0732">Signal</keyword>
<dbReference type="AlphaFoldDB" id="A0A067T408"/>
<reference evidence="3" key="1">
    <citation type="journal article" date="2014" name="Proc. Natl. Acad. Sci. U.S.A.">
        <title>Extensive sampling of basidiomycete genomes demonstrates inadequacy of the white-rot/brown-rot paradigm for wood decay fungi.</title>
        <authorList>
            <person name="Riley R."/>
            <person name="Salamov A.A."/>
            <person name="Brown D.W."/>
            <person name="Nagy L.G."/>
            <person name="Floudas D."/>
            <person name="Held B.W."/>
            <person name="Levasseur A."/>
            <person name="Lombard V."/>
            <person name="Morin E."/>
            <person name="Otillar R."/>
            <person name="Lindquist E.A."/>
            <person name="Sun H."/>
            <person name="LaButti K.M."/>
            <person name="Schmutz J."/>
            <person name="Jabbour D."/>
            <person name="Luo H."/>
            <person name="Baker S.E."/>
            <person name="Pisabarro A.G."/>
            <person name="Walton J.D."/>
            <person name="Blanchette R.A."/>
            <person name="Henrissat B."/>
            <person name="Martin F."/>
            <person name="Cullen D."/>
            <person name="Hibbett D.S."/>
            <person name="Grigoriev I.V."/>
        </authorList>
    </citation>
    <scope>NUCLEOTIDE SEQUENCE [LARGE SCALE GENOMIC DNA]</scope>
    <source>
        <strain evidence="3">CBS 339.88</strain>
    </source>
</reference>
<sequence length="81" mass="9070">MFHSTLFVLFLESAVGVMNAWSAGVPKQLFQPNLIGSPGWFAACDSSTFTIIEYKTHCFASRTNIFILPTKLKEQGPLRME</sequence>
<feature type="chain" id="PRO_5001646502" description="Secreted protein" evidence="1">
    <location>
        <begin position="17"/>
        <end position="81"/>
    </location>
</feature>
<dbReference type="HOGENOM" id="CLU_2574058_0_0_1"/>
<dbReference type="EMBL" id="KL142375">
    <property type="protein sequence ID" value="KDR77900.1"/>
    <property type="molecule type" value="Genomic_DNA"/>
</dbReference>
<proteinExistence type="predicted"/>
<organism evidence="2 3">
    <name type="scientific">Galerina marginata (strain CBS 339.88)</name>
    <dbReference type="NCBI Taxonomy" id="685588"/>
    <lineage>
        <taxon>Eukaryota</taxon>
        <taxon>Fungi</taxon>
        <taxon>Dikarya</taxon>
        <taxon>Basidiomycota</taxon>
        <taxon>Agaricomycotina</taxon>
        <taxon>Agaricomycetes</taxon>
        <taxon>Agaricomycetidae</taxon>
        <taxon>Agaricales</taxon>
        <taxon>Agaricineae</taxon>
        <taxon>Strophariaceae</taxon>
        <taxon>Galerina</taxon>
    </lineage>
</organism>
<evidence type="ECO:0000256" key="1">
    <source>
        <dbReference type="SAM" id="SignalP"/>
    </source>
</evidence>
<protein>
    <recommendedName>
        <fullName evidence="4">Secreted protein</fullName>
    </recommendedName>
</protein>
<gene>
    <name evidence="2" type="ORF">GALMADRAFT_244857</name>
</gene>
<evidence type="ECO:0000313" key="3">
    <source>
        <dbReference type="Proteomes" id="UP000027222"/>
    </source>
</evidence>
<feature type="signal peptide" evidence="1">
    <location>
        <begin position="1"/>
        <end position="16"/>
    </location>
</feature>
<evidence type="ECO:0008006" key="4">
    <source>
        <dbReference type="Google" id="ProtNLM"/>
    </source>
</evidence>
<keyword evidence="3" id="KW-1185">Reference proteome</keyword>
<evidence type="ECO:0000313" key="2">
    <source>
        <dbReference type="EMBL" id="KDR77900.1"/>
    </source>
</evidence>